<dbReference type="RefSeq" id="WP_320499336.1">
    <property type="nucleotide sequence ID" value="NZ_JAXCLX010000001.1"/>
</dbReference>
<proteinExistence type="predicted"/>
<sequence length="57" mass="6779">MDMHLLSSLARELWVVWLLIIFAAIIFHAYRKRNKEHFADCAQIPFREDAEETTHHG</sequence>
<dbReference type="Proteomes" id="UP001271769">
    <property type="component" value="Unassembled WGS sequence"/>
</dbReference>
<feature type="transmembrane region" description="Helical" evidence="1">
    <location>
        <begin position="12"/>
        <end position="30"/>
    </location>
</feature>
<evidence type="ECO:0000313" key="3">
    <source>
        <dbReference type="Proteomes" id="UP001271769"/>
    </source>
</evidence>
<name>A0ABU5DVJ8_9PROT</name>
<keyword evidence="1" id="KW-1133">Transmembrane helix</keyword>
<dbReference type="EMBL" id="JAXCLX010000001">
    <property type="protein sequence ID" value="MDY0870965.1"/>
    <property type="molecule type" value="Genomic_DNA"/>
</dbReference>
<accession>A0ABU5DVJ8</accession>
<comment type="caution">
    <text evidence="2">The sequence shown here is derived from an EMBL/GenBank/DDBJ whole genome shotgun (WGS) entry which is preliminary data.</text>
</comment>
<evidence type="ECO:0000313" key="2">
    <source>
        <dbReference type="EMBL" id="MDY0870965.1"/>
    </source>
</evidence>
<evidence type="ECO:0000256" key="1">
    <source>
        <dbReference type="SAM" id="Phobius"/>
    </source>
</evidence>
<protein>
    <submittedName>
        <fullName evidence="2">Cbb3-type cytochrome c oxidase subunit 3</fullName>
    </submittedName>
</protein>
<keyword evidence="1" id="KW-0812">Transmembrane</keyword>
<keyword evidence="3" id="KW-1185">Reference proteome</keyword>
<gene>
    <name evidence="2" type="ORF">SMD31_03490</name>
</gene>
<organism evidence="2 3">
    <name type="scientific">Dongia rigui</name>
    <dbReference type="NCBI Taxonomy" id="940149"/>
    <lineage>
        <taxon>Bacteria</taxon>
        <taxon>Pseudomonadati</taxon>
        <taxon>Pseudomonadota</taxon>
        <taxon>Alphaproteobacteria</taxon>
        <taxon>Rhodospirillales</taxon>
        <taxon>Dongiaceae</taxon>
        <taxon>Dongia</taxon>
    </lineage>
</organism>
<dbReference type="Pfam" id="PF05545">
    <property type="entry name" value="FixQ"/>
    <property type="match status" value="1"/>
</dbReference>
<reference evidence="2 3" key="1">
    <citation type="journal article" date="2013" name="Antonie Van Leeuwenhoek">
        <title>Dongia rigui sp. nov., isolated from freshwater of a large wetland in Korea.</title>
        <authorList>
            <person name="Baik K.S."/>
            <person name="Hwang Y.M."/>
            <person name="Choi J.S."/>
            <person name="Kwon J."/>
            <person name="Seong C.N."/>
        </authorList>
    </citation>
    <scope>NUCLEOTIDE SEQUENCE [LARGE SCALE GENOMIC DNA]</scope>
    <source>
        <strain evidence="2 3">04SU4-P</strain>
    </source>
</reference>
<keyword evidence="1" id="KW-0472">Membrane</keyword>
<dbReference type="InterPro" id="IPR008621">
    <property type="entry name" value="Cbb3-typ_cyt_oxidase_comp"/>
</dbReference>